<evidence type="ECO:0000259" key="4">
    <source>
        <dbReference type="Pfam" id="PF01420"/>
    </source>
</evidence>
<keyword evidence="6" id="KW-1185">Reference proteome</keyword>
<keyword evidence="2" id="KW-0680">Restriction system</keyword>
<comment type="caution">
    <text evidence="5">The sequence shown here is derived from an EMBL/GenBank/DDBJ whole genome shotgun (WGS) entry which is preliminary data.</text>
</comment>
<dbReference type="PANTHER" id="PTHR43140">
    <property type="entry name" value="TYPE-1 RESTRICTION ENZYME ECOKI SPECIFICITY PROTEIN"/>
    <property type="match status" value="1"/>
</dbReference>
<protein>
    <recommendedName>
        <fullName evidence="4">Type I restriction modification DNA specificity domain-containing protein</fullName>
    </recommendedName>
</protein>
<sequence>MFEKYSEYKDSGVDWLGIVPKNWKIQKLKNFFKEKQSLFIDGDWIESKDIGGYDFNYFTTGNIGELQFKDSDQSYITSETFKKLRCTKVEVNDILISRLNVPLGRCCLAPKTDRPSIVSVDVVICRPDDTYNRKYYVYLMNSPLYFSFSEIESRGAIMKRISRNILGNFYFPVPSPAEQTAIANFLDRKTAQIGQAISIKEKQIELLKERKQILIHNAVTRGLDPDFKMKDSGISWIGEIPEHWEIFANRVLFTERNQPGREGLPLLSVSIHTAISSEELDEESNIRGKVKIEDKSSYKLVEVDDIVFNMMRAWQGAIGAVRVDGMVSPAYVVAKPNKKLDANYAEYQYRTSIYIQEMNRVSKGITDFRKRLYWHEFKQLTTILPPFEEQKKIVSFIEIVSKKIATAISLKQKEIEKLKEYKSTLINSAVTGKIKV</sequence>
<name>A0A4U6D5B9_9BACT</name>
<dbReference type="Gene3D" id="3.90.220.20">
    <property type="entry name" value="DNA methylase specificity domains"/>
    <property type="match status" value="2"/>
</dbReference>
<dbReference type="RefSeq" id="WP_137340550.1">
    <property type="nucleotide sequence ID" value="NZ_SZVO01000006.1"/>
</dbReference>
<feature type="domain" description="Type I restriction modification DNA specificity" evidence="4">
    <location>
        <begin position="288"/>
        <end position="407"/>
    </location>
</feature>
<evidence type="ECO:0000313" key="6">
    <source>
        <dbReference type="Proteomes" id="UP000304900"/>
    </source>
</evidence>
<comment type="similarity">
    <text evidence="1">Belongs to the type-I restriction system S methylase family.</text>
</comment>
<keyword evidence="3" id="KW-0238">DNA-binding</keyword>
<dbReference type="InterPro" id="IPR000055">
    <property type="entry name" value="Restrct_endonuc_typeI_TRD"/>
</dbReference>
<evidence type="ECO:0000256" key="3">
    <source>
        <dbReference type="ARBA" id="ARBA00023125"/>
    </source>
</evidence>
<dbReference type="GO" id="GO:0009307">
    <property type="term" value="P:DNA restriction-modification system"/>
    <property type="evidence" value="ECO:0007669"/>
    <property type="project" value="UniProtKB-KW"/>
</dbReference>
<gene>
    <name evidence="5" type="ORF">FDK13_13580</name>
</gene>
<dbReference type="EMBL" id="SZVO01000006">
    <property type="protein sequence ID" value="TKT91401.1"/>
    <property type="molecule type" value="Genomic_DNA"/>
</dbReference>
<reference evidence="5 6" key="1">
    <citation type="submission" date="2019-05" db="EMBL/GenBank/DDBJ databases">
        <title>Dyadobacter AR-3-8 sp. nov., isolated from arctic soil.</title>
        <authorList>
            <person name="Chaudhary D.K."/>
        </authorList>
    </citation>
    <scope>NUCLEOTIDE SEQUENCE [LARGE SCALE GENOMIC DNA]</scope>
    <source>
        <strain evidence="5 6">AR-3-8</strain>
    </source>
</reference>
<feature type="domain" description="Type I restriction modification DNA specificity" evidence="4">
    <location>
        <begin position="20"/>
        <end position="192"/>
    </location>
</feature>
<evidence type="ECO:0000313" key="5">
    <source>
        <dbReference type="EMBL" id="TKT91401.1"/>
    </source>
</evidence>
<dbReference type="Proteomes" id="UP000304900">
    <property type="component" value="Unassembled WGS sequence"/>
</dbReference>
<dbReference type="GO" id="GO:0003677">
    <property type="term" value="F:DNA binding"/>
    <property type="evidence" value="ECO:0007669"/>
    <property type="project" value="UniProtKB-KW"/>
</dbReference>
<dbReference type="Gene3D" id="1.10.287.1120">
    <property type="entry name" value="Bipartite methylase S protein"/>
    <property type="match status" value="1"/>
</dbReference>
<proteinExistence type="inferred from homology"/>
<accession>A0A4U6D5B9</accession>
<dbReference type="AlphaFoldDB" id="A0A4U6D5B9"/>
<dbReference type="Pfam" id="PF01420">
    <property type="entry name" value="Methylase_S"/>
    <property type="match status" value="2"/>
</dbReference>
<dbReference type="PANTHER" id="PTHR43140:SF1">
    <property type="entry name" value="TYPE I RESTRICTION ENZYME ECOKI SPECIFICITY SUBUNIT"/>
    <property type="match status" value="1"/>
</dbReference>
<evidence type="ECO:0000256" key="1">
    <source>
        <dbReference type="ARBA" id="ARBA00010923"/>
    </source>
</evidence>
<dbReference type="OrthoDB" id="667970at2"/>
<dbReference type="InterPro" id="IPR051212">
    <property type="entry name" value="Type-I_RE_S_subunit"/>
</dbReference>
<dbReference type="SUPFAM" id="SSF116734">
    <property type="entry name" value="DNA methylase specificity domain"/>
    <property type="match status" value="2"/>
</dbReference>
<dbReference type="InterPro" id="IPR044946">
    <property type="entry name" value="Restrct_endonuc_typeI_TRD_sf"/>
</dbReference>
<evidence type="ECO:0000256" key="2">
    <source>
        <dbReference type="ARBA" id="ARBA00022747"/>
    </source>
</evidence>
<organism evidence="5 6">
    <name type="scientific">Dyadobacter frigoris</name>
    <dbReference type="NCBI Taxonomy" id="2576211"/>
    <lineage>
        <taxon>Bacteria</taxon>
        <taxon>Pseudomonadati</taxon>
        <taxon>Bacteroidota</taxon>
        <taxon>Cytophagia</taxon>
        <taxon>Cytophagales</taxon>
        <taxon>Spirosomataceae</taxon>
        <taxon>Dyadobacter</taxon>
    </lineage>
</organism>